<dbReference type="OrthoDB" id="1606438at2759"/>
<evidence type="ECO:0000256" key="1">
    <source>
        <dbReference type="ARBA" id="ARBA00022603"/>
    </source>
</evidence>
<feature type="domain" description="O-methyltransferase C-terminal" evidence="4">
    <location>
        <begin position="351"/>
        <end position="505"/>
    </location>
</feature>
<dbReference type="SUPFAM" id="SSF53335">
    <property type="entry name" value="S-adenosyl-L-methionine-dependent methyltransferases"/>
    <property type="match status" value="1"/>
</dbReference>
<gene>
    <name evidence="5" type="ORF">BGHDH14_bghG007138000002001</name>
</gene>
<dbReference type="InterPro" id="IPR016461">
    <property type="entry name" value="COMT-like"/>
</dbReference>
<accession>N1JQK3</accession>
<dbReference type="STRING" id="546991.N1JQK3"/>
<keyword evidence="1 5" id="KW-0489">Methyltransferase</keyword>
<protein>
    <submittedName>
        <fullName evidence="5">O-methyltransferase</fullName>
    </submittedName>
</protein>
<dbReference type="InterPro" id="IPR036388">
    <property type="entry name" value="WH-like_DNA-bd_sf"/>
</dbReference>
<dbReference type="eggNOG" id="KOG3178">
    <property type="taxonomic scope" value="Eukaryota"/>
</dbReference>
<dbReference type="PANTHER" id="PTHR43712">
    <property type="entry name" value="PUTATIVE (AFU_ORTHOLOGUE AFUA_4G14580)-RELATED"/>
    <property type="match status" value="1"/>
</dbReference>
<comment type="caution">
    <text evidence="5">The sequence shown here is derived from an EMBL/GenBank/DDBJ whole genome shotgun (WGS) entry which is preliminary data.</text>
</comment>
<dbReference type="InParanoid" id="N1JQK3"/>
<dbReference type="PANTHER" id="PTHR43712:SF16">
    <property type="entry name" value="O-METHYLTRANSFERASE ELCB"/>
    <property type="match status" value="1"/>
</dbReference>
<evidence type="ECO:0000313" key="5">
    <source>
        <dbReference type="EMBL" id="CCU82866.1"/>
    </source>
</evidence>
<reference evidence="5 6" key="1">
    <citation type="journal article" date="2010" name="Science">
        <title>Genome expansion and gene loss in powdery mildew fungi reveal tradeoffs in extreme parasitism.</title>
        <authorList>
            <person name="Spanu P.D."/>
            <person name="Abbott J.C."/>
            <person name="Amselem J."/>
            <person name="Burgis T.A."/>
            <person name="Soanes D.M."/>
            <person name="Stueber K."/>
            <person name="Ver Loren van Themaat E."/>
            <person name="Brown J.K.M."/>
            <person name="Butcher S.A."/>
            <person name="Gurr S.J."/>
            <person name="Lebrun M.-H."/>
            <person name="Ridout C.J."/>
            <person name="Schulze-Lefert P."/>
            <person name="Talbot N.J."/>
            <person name="Ahmadinejad N."/>
            <person name="Ametz C."/>
            <person name="Barton G.R."/>
            <person name="Benjdia M."/>
            <person name="Bidzinski P."/>
            <person name="Bindschedler L.V."/>
            <person name="Both M."/>
            <person name="Brewer M.T."/>
            <person name="Cadle-Davidson L."/>
            <person name="Cadle-Davidson M.M."/>
            <person name="Collemare J."/>
            <person name="Cramer R."/>
            <person name="Frenkel O."/>
            <person name="Godfrey D."/>
            <person name="Harriman J."/>
            <person name="Hoede C."/>
            <person name="King B.C."/>
            <person name="Klages S."/>
            <person name="Kleemann J."/>
            <person name="Knoll D."/>
            <person name="Koti P.S."/>
            <person name="Kreplak J."/>
            <person name="Lopez-Ruiz F.J."/>
            <person name="Lu X."/>
            <person name="Maekawa T."/>
            <person name="Mahanil S."/>
            <person name="Micali C."/>
            <person name="Milgroom M.G."/>
            <person name="Montana G."/>
            <person name="Noir S."/>
            <person name="O'Connell R.J."/>
            <person name="Oberhaensli S."/>
            <person name="Parlange F."/>
            <person name="Pedersen C."/>
            <person name="Quesneville H."/>
            <person name="Reinhardt R."/>
            <person name="Rott M."/>
            <person name="Sacristan S."/>
            <person name="Schmidt S.M."/>
            <person name="Schoen M."/>
            <person name="Skamnioti P."/>
            <person name="Sommer H."/>
            <person name="Stephens A."/>
            <person name="Takahara H."/>
            <person name="Thordal-Christensen H."/>
            <person name="Vigouroux M."/>
            <person name="Wessling R."/>
            <person name="Wicker T."/>
            <person name="Panstruga R."/>
        </authorList>
    </citation>
    <scope>NUCLEOTIDE SEQUENCE [LARGE SCALE GENOMIC DNA]</scope>
    <source>
        <strain evidence="5">DH14</strain>
    </source>
</reference>
<keyword evidence="6" id="KW-1185">Reference proteome</keyword>
<keyword evidence="2 5" id="KW-0808">Transferase</keyword>
<dbReference type="Gene3D" id="1.10.10.10">
    <property type="entry name" value="Winged helix-like DNA-binding domain superfamily/Winged helix DNA-binding domain"/>
    <property type="match status" value="1"/>
</dbReference>
<dbReference type="SUPFAM" id="SSF46785">
    <property type="entry name" value="Winged helix' DNA-binding domain"/>
    <property type="match status" value="1"/>
</dbReference>
<dbReference type="Gene3D" id="3.40.50.150">
    <property type="entry name" value="Vaccinia Virus protein VP39"/>
    <property type="match status" value="1"/>
</dbReference>
<dbReference type="GO" id="GO:0008171">
    <property type="term" value="F:O-methyltransferase activity"/>
    <property type="evidence" value="ECO:0007669"/>
    <property type="project" value="InterPro"/>
</dbReference>
<dbReference type="InterPro" id="IPR029063">
    <property type="entry name" value="SAM-dependent_MTases_sf"/>
</dbReference>
<dbReference type="Proteomes" id="UP000015441">
    <property type="component" value="Unassembled WGS sequence"/>
</dbReference>
<evidence type="ECO:0000256" key="3">
    <source>
        <dbReference type="ARBA" id="ARBA00022691"/>
    </source>
</evidence>
<dbReference type="InterPro" id="IPR036390">
    <property type="entry name" value="WH_DNA-bd_sf"/>
</dbReference>
<proteinExistence type="predicted"/>
<organism evidence="5 6">
    <name type="scientific">Blumeria graminis f. sp. hordei (strain DH14)</name>
    <name type="common">Barley powdery mildew</name>
    <name type="synonym">Oidium monilioides f. sp. hordei</name>
    <dbReference type="NCBI Taxonomy" id="546991"/>
    <lineage>
        <taxon>Eukaryota</taxon>
        <taxon>Fungi</taxon>
        <taxon>Dikarya</taxon>
        <taxon>Ascomycota</taxon>
        <taxon>Pezizomycotina</taxon>
        <taxon>Leotiomycetes</taxon>
        <taxon>Erysiphales</taxon>
        <taxon>Erysiphaceae</taxon>
        <taxon>Blumeria</taxon>
        <taxon>Blumeria hordei</taxon>
    </lineage>
</organism>
<dbReference type="GO" id="GO:0032259">
    <property type="term" value="P:methylation"/>
    <property type="evidence" value="ECO:0007669"/>
    <property type="project" value="UniProtKB-KW"/>
</dbReference>
<keyword evidence="3" id="KW-0949">S-adenosyl-L-methionine</keyword>
<evidence type="ECO:0000256" key="2">
    <source>
        <dbReference type="ARBA" id="ARBA00022679"/>
    </source>
</evidence>
<dbReference type="AlphaFoldDB" id="N1JQK3"/>
<evidence type="ECO:0000313" key="6">
    <source>
        <dbReference type="Proteomes" id="UP000015441"/>
    </source>
</evidence>
<name>N1JQK3_BLUG1</name>
<dbReference type="EMBL" id="CAUH01007138">
    <property type="protein sequence ID" value="CCU82866.1"/>
    <property type="molecule type" value="Genomic_DNA"/>
</dbReference>
<dbReference type="InterPro" id="IPR001077">
    <property type="entry name" value="COMT_C"/>
</dbReference>
<dbReference type="HOGENOM" id="CLU_005533_1_0_1"/>
<evidence type="ECO:0000259" key="4">
    <source>
        <dbReference type="Pfam" id="PF00891"/>
    </source>
</evidence>
<dbReference type="PROSITE" id="PS51683">
    <property type="entry name" value="SAM_OMT_II"/>
    <property type="match status" value="1"/>
</dbReference>
<dbReference type="Pfam" id="PF00891">
    <property type="entry name" value="Methyltransf_2"/>
    <property type="match status" value="1"/>
</dbReference>
<sequence length="540" mass="60642">MNCLMKKSLQFRHLVISNIGKQRFVSFKARIPRHQGSQLDTCDDAKVSSAKVVQPYRQLHQIKQQKRNQSYLLELAHVIVTETKSLDRQLNNMGAPMPGFDVESPQNFPIQGDEVENSRAKIIQATEDLGALVKGPAERMRCMAWDHNNSLSLHAIYHYKIGMIFLSPALFIVAHTPTAQSFPANETRTFSQIAAKVGLSELNVRRLLRHAMTNRIFTEVKPTIVAHTAASKLLAENPMMNEWVGFCVEEMWQPRLSSYGWIHPSTDQSQAAACTVAALQRNPEADDPKQTGFCLSNATSNTETMFDTFAKSPFRSARMGRAMQSLTDGPGHELTHLLLSYAWADLDRRRGTVVDIGGSHGFASIALASAYPCLKFIVQDTATTIASAPALSAALTPRIRFQVHDFHTLQPIKGADIYFFRWILHNYSDRFAVRILRNLIPALKPGARILINEYCLPESNQQSLLPRATYLSEVKNHHTMDLVMLTLLNSQERSKSDFQELFKAADARFRFLGAYTAPGSRMALIEVVWDGEISERDSNP</sequence>